<evidence type="ECO:0000256" key="4">
    <source>
        <dbReference type="ARBA" id="ARBA00022692"/>
    </source>
</evidence>
<comment type="caution">
    <text evidence="9">The sequence shown here is derived from an EMBL/GenBank/DDBJ whole genome shotgun (WGS) entry which is preliminary data.</text>
</comment>
<keyword evidence="5 7" id="KW-1133">Transmembrane helix</keyword>
<dbReference type="PANTHER" id="PTHR30465:SF0">
    <property type="entry name" value="OLIGOPEPTIDE TRANSPORT SYSTEM PERMEASE PROTEIN APPB"/>
    <property type="match status" value="1"/>
</dbReference>
<organism evidence="9 10">
    <name type="scientific">Heyndrickxia oleronia</name>
    <dbReference type="NCBI Taxonomy" id="38875"/>
    <lineage>
        <taxon>Bacteria</taxon>
        <taxon>Bacillati</taxon>
        <taxon>Bacillota</taxon>
        <taxon>Bacilli</taxon>
        <taxon>Bacillales</taxon>
        <taxon>Bacillaceae</taxon>
        <taxon>Heyndrickxia</taxon>
    </lineage>
</organism>
<evidence type="ECO:0000256" key="1">
    <source>
        <dbReference type="ARBA" id="ARBA00004651"/>
    </source>
</evidence>
<evidence type="ECO:0000256" key="7">
    <source>
        <dbReference type="SAM" id="Phobius"/>
    </source>
</evidence>
<gene>
    <name evidence="9" type="ORF">P5X88_16945</name>
</gene>
<dbReference type="GO" id="GO:0005886">
    <property type="term" value="C:plasma membrane"/>
    <property type="evidence" value="ECO:0007669"/>
    <property type="project" value="UniProtKB-SubCell"/>
</dbReference>
<evidence type="ECO:0000256" key="6">
    <source>
        <dbReference type="ARBA" id="ARBA00023136"/>
    </source>
</evidence>
<dbReference type="PANTHER" id="PTHR30465">
    <property type="entry name" value="INNER MEMBRANE ABC TRANSPORTER"/>
    <property type="match status" value="1"/>
</dbReference>
<feature type="transmembrane region" description="Helical" evidence="7">
    <location>
        <begin position="275"/>
        <end position="296"/>
    </location>
</feature>
<evidence type="ECO:0000259" key="8">
    <source>
        <dbReference type="Pfam" id="PF00528"/>
    </source>
</evidence>
<dbReference type="GO" id="GO:0055085">
    <property type="term" value="P:transmembrane transport"/>
    <property type="evidence" value="ECO:0007669"/>
    <property type="project" value="InterPro"/>
</dbReference>
<keyword evidence="3" id="KW-1003">Cell membrane</keyword>
<dbReference type="SUPFAM" id="SSF161098">
    <property type="entry name" value="MetI-like"/>
    <property type="match status" value="1"/>
</dbReference>
<feature type="transmembrane region" description="Helical" evidence="7">
    <location>
        <begin position="91"/>
        <end position="114"/>
    </location>
</feature>
<accession>A0AAW6SZ84</accession>
<sequence length="317" mass="36219">MKIIKKIFSQLILLIITLLILFALLLLPKDVKIERAEDGNYKSAEYIYSFNKHLEEMKGFIKYIATTPNLGMYSYDVTNAELIIQKMKKSLWVIIPALLIAFFGGIAKGIFDYWTKDKKRRLIGKGSTWLFLSVPDLFVIIIIQLSIMALHEWGLTPHISVYGYDSIDNYIICSLFLLIYPFFYVANITYISIKEEEGNDYIRTAKAKGLHSFKILYTHILKNSVPTILSQTNTVTLYVLSNLLIIEKLTDFRGAAFYFYQSIGKGNFYLPGQEAITYPVSSVGFIFCFTIIIFIANTTSNICKTMITPSRKEGVSL</sequence>
<dbReference type="AlphaFoldDB" id="A0AAW6SZ84"/>
<dbReference type="InterPro" id="IPR000515">
    <property type="entry name" value="MetI-like"/>
</dbReference>
<proteinExistence type="predicted"/>
<evidence type="ECO:0000313" key="10">
    <source>
        <dbReference type="Proteomes" id="UP001159179"/>
    </source>
</evidence>
<feature type="transmembrane region" description="Helical" evidence="7">
    <location>
        <begin position="7"/>
        <end position="27"/>
    </location>
</feature>
<dbReference type="CDD" id="cd06261">
    <property type="entry name" value="TM_PBP2"/>
    <property type="match status" value="1"/>
</dbReference>
<reference evidence="9" key="1">
    <citation type="submission" date="2023-03" db="EMBL/GenBank/DDBJ databases">
        <title>Bacterial isolates from washroom surfaces on a university campus.</title>
        <authorList>
            <person name="Holman D.B."/>
            <person name="Gzyl K.E."/>
            <person name="Taheri A.E."/>
        </authorList>
    </citation>
    <scope>NUCLEOTIDE SEQUENCE</scope>
    <source>
        <strain evidence="9">RD03</strain>
    </source>
</reference>
<dbReference type="Proteomes" id="UP001159179">
    <property type="component" value="Unassembled WGS sequence"/>
</dbReference>
<name>A0AAW6SZ84_9BACI</name>
<dbReference type="InterPro" id="IPR035906">
    <property type="entry name" value="MetI-like_sf"/>
</dbReference>
<evidence type="ECO:0000256" key="3">
    <source>
        <dbReference type="ARBA" id="ARBA00022475"/>
    </source>
</evidence>
<feature type="domain" description="ABC transmembrane type-1" evidence="8">
    <location>
        <begin position="117"/>
        <end position="309"/>
    </location>
</feature>
<feature type="transmembrane region" description="Helical" evidence="7">
    <location>
        <begin position="169"/>
        <end position="193"/>
    </location>
</feature>
<dbReference type="Pfam" id="PF00528">
    <property type="entry name" value="BPD_transp_1"/>
    <property type="match status" value="1"/>
</dbReference>
<keyword evidence="2" id="KW-0813">Transport</keyword>
<dbReference type="RefSeq" id="WP_280617493.1">
    <property type="nucleotide sequence ID" value="NZ_JAROYP010000010.1"/>
</dbReference>
<feature type="transmembrane region" description="Helical" evidence="7">
    <location>
        <begin position="126"/>
        <end position="149"/>
    </location>
</feature>
<dbReference type="EMBL" id="JAROYP010000010">
    <property type="protein sequence ID" value="MDH5162623.1"/>
    <property type="molecule type" value="Genomic_DNA"/>
</dbReference>
<keyword evidence="6 7" id="KW-0472">Membrane</keyword>
<evidence type="ECO:0000256" key="2">
    <source>
        <dbReference type="ARBA" id="ARBA00022448"/>
    </source>
</evidence>
<keyword evidence="4 7" id="KW-0812">Transmembrane</keyword>
<protein>
    <submittedName>
        <fullName evidence="9">ABC transporter permease subunit</fullName>
    </submittedName>
</protein>
<evidence type="ECO:0000256" key="5">
    <source>
        <dbReference type="ARBA" id="ARBA00022989"/>
    </source>
</evidence>
<evidence type="ECO:0000313" key="9">
    <source>
        <dbReference type="EMBL" id="MDH5162623.1"/>
    </source>
</evidence>
<dbReference type="Gene3D" id="1.10.3720.10">
    <property type="entry name" value="MetI-like"/>
    <property type="match status" value="1"/>
</dbReference>
<comment type="subcellular location">
    <subcellularLocation>
        <location evidence="1">Cell membrane</location>
        <topology evidence="1">Multi-pass membrane protein</topology>
    </subcellularLocation>
</comment>